<name>A0ABS4U2I8_9PSEU</name>
<organism evidence="1 2">
    <name type="scientific">Kibdelosporangium banguiense</name>
    <dbReference type="NCBI Taxonomy" id="1365924"/>
    <lineage>
        <taxon>Bacteria</taxon>
        <taxon>Bacillati</taxon>
        <taxon>Actinomycetota</taxon>
        <taxon>Actinomycetes</taxon>
        <taxon>Pseudonocardiales</taxon>
        <taxon>Pseudonocardiaceae</taxon>
        <taxon>Kibdelosporangium</taxon>
    </lineage>
</organism>
<dbReference type="RefSeq" id="WP_209647041.1">
    <property type="nucleotide sequence ID" value="NZ_JAGINW010000001.1"/>
</dbReference>
<reference evidence="1 2" key="1">
    <citation type="submission" date="2021-03" db="EMBL/GenBank/DDBJ databases">
        <title>Sequencing the genomes of 1000 actinobacteria strains.</title>
        <authorList>
            <person name="Klenk H.-P."/>
        </authorList>
    </citation>
    <scope>NUCLEOTIDE SEQUENCE [LARGE SCALE GENOMIC DNA]</scope>
    <source>
        <strain evidence="1 2">DSM 46670</strain>
    </source>
</reference>
<protein>
    <recommendedName>
        <fullName evidence="3">ESX-1 secretion-associated protein</fullName>
    </recommendedName>
</protein>
<proteinExistence type="predicted"/>
<gene>
    <name evidence="1" type="ORF">JOF56_010813</name>
</gene>
<evidence type="ECO:0008006" key="3">
    <source>
        <dbReference type="Google" id="ProtNLM"/>
    </source>
</evidence>
<keyword evidence="2" id="KW-1185">Reference proteome</keyword>
<dbReference type="EMBL" id="JAGINW010000001">
    <property type="protein sequence ID" value="MBP2330428.1"/>
    <property type="molecule type" value="Genomic_DNA"/>
</dbReference>
<accession>A0ABS4U2I8</accession>
<evidence type="ECO:0000313" key="1">
    <source>
        <dbReference type="EMBL" id="MBP2330428.1"/>
    </source>
</evidence>
<sequence length="97" mass="10223">MSSDGFAVDLEALSAVRDRVGRLAGELAGPPREVPGADVFGHGRLAEAVDRFAAEEKLGLGRLTAEAEAIRDRLADTVRAYQQGDESGADRFKGIGP</sequence>
<evidence type="ECO:0000313" key="2">
    <source>
        <dbReference type="Proteomes" id="UP001519332"/>
    </source>
</evidence>
<dbReference type="Proteomes" id="UP001519332">
    <property type="component" value="Unassembled WGS sequence"/>
</dbReference>
<comment type="caution">
    <text evidence="1">The sequence shown here is derived from an EMBL/GenBank/DDBJ whole genome shotgun (WGS) entry which is preliminary data.</text>
</comment>